<evidence type="ECO:0000259" key="8">
    <source>
        <dbReference type="Pfam" id="PF00483"/>
    </source>
</evidence>
<dbReference type="Pfam" id="PF00483">
    <property type="entry name" value="NTP_transferase"/>
    <property type="match status" value="1"/>
</dbReference>
<keyword evidence="5" id="KW-0547">Nucleotide-binding</keyword>
<evidence type="ECO:0000313" key="10">
    <source>
        <dbReference type="EMBL" id="NGM12142.1"/>
    </source>
</evidence>
<dbReference type="CDD" id="cd02509">
    <property type="entry name" value="GDP-M1P_Guanylyltransferase"/>
    <property type="match status" value="1"/>
</dbReference>
<dbReference type="InterPro" id="IPR029044">
    <property type="entry name" value="Nucleotide-diphossugar_trans"/>
</dbReference>
<evidence type="ECO:0000256" key="6">
    <source>
        <dbReference type="ARBA" id="ARBA00023134"/>
    </source>
</evidence>
<dbReference type="EMBL" id="SAIY01000002">
    <property type="protein sequence ID" value="NGM12142.1"/>
    <property type="molecule type" value="Genomic_DNA"/>
</dbReference>
<comment type="similarity">
    <text evidence="1">Belongs to the mannose-6-phosphate isomerase type 2 family.</text>
</comment>
<proteinExistence type="inferred from homology"/>
<dbReference type="EC" id="2.7.7.13" evidence="2"/>
<protein>
    <recommendedName>
        <fullName evidence="2">mannose-1-phosphate guanylyltransferase</fullName>
        <ecNumber evidence="2">2.7.7.13</ecNumber>
    </recommendedName>
</protein>
<reference evidence="10 11" key="1">
    <citation type="submission" date="2020-02" db="EMBL/GenBank/DDBJ databases">
        <title>Draft Genome Sequence of Verrucosispora sp. Strain CWR15, Isolated from Gulf of Mexico Sponge.</title>
        <authorList>
            <person name="Kennedy S.J."/>
            <person name="Cella E."/>
            <person name="Azarian T."/>
            <person name="Baker B.J."/>
            <person name="Shaw L.N."/>
        </authorList>
    </citation>
    <scope>NUCLEOTIDE SEQUENCE [LARGE SCALE GENOMIC DNA]</scope>
    <source>
        <strain evidence="10 11">CWR15</strain>
    </source>
</reference>
<dbReference type="Proteomes" id="UP000478148">
    <property type="component" value="Unassembled WGS sequence"/>
</dbReference>
<dbReference type="GO" id="GO:0005525">
    <property type="term" value="F:GTP binding"/>
    <property type="evidence" value="ECO:0007669"/>
    <property type="project" value="UniProtKB-KW"/>
</dbReference>
<evidence type="ECO:0000256" key="2">
    <source>
        <dbReference type="ARBA" id="ARBA00012387"/>
    </source>
</evidence>
<evidence type="ECO:0000259" key="9">
    <source>
        <dbReference type="Pfam" id="PF22640"/>
    </source>
</evidence>
<dbReference type="InterPro" id="IPR051161">
    <property type="entry name" value="Mannose-6P_isomerase_type2"/>
</dbReference>
<evidence type="ECO:0000256" key="7">
    <source>
        <dbReference type="ARBA" id="ARBA00047343"/>
    </source>
</evidence>
<dbReference type="PANTHER" id="PTHR46390:SF1">
    <property type="entry name" value="MANNOSE-1-PHOSPHATE GUANYLYLTRANSFERASE"/>
    <property type="match status" value="1"/>
</dbReference>
<dbReference type="Gene3D" id="3.90.550.10">
    <property type="entry name" value="Spore Coat Polysaccharide Biosynthesis Protein SpsA, Chain A"/>
    <property type="match status" value="1"/>
</dbReference>
<dbReference type="Pfam" id="PF22640">
    <property type="entry name" value="ManC_GMP_beta-helix"/>
    <property type="match status" value="1"/>
</dbReference>
<dbReference type="SUPFAM" id="SSF53448">
    <property type="entry name" value="Nucleotide-diphospho-sugar transferases"/>
    <property type="match status" value="1"/>
</dbReference>
<comment type="caution">
    <text evidence="10">The sequence shown here is derived from an EMBL/GenBank/DDBJ whole genome shotgun (WGS) entry which is preliminary data.</text>
</comment>
<dbReference type="SUPFAM" id="SSF159283">
    <property type="entry name" value="Guanosine diphospho-D-mannose pyrophosphorylase/mannose-6-phosphate isomerase linker domain"/>
    <property type="match status" value="1"/>
</dbReference>
<organism evidence="10 11">
    <name type="scientific">Verrucosispora sioxanthis</name>
    <dbReference type="NCBI Taxonomy" id="2499994"/>
    <lineage>
        <taxon>Bacteria</taxon>
        <taxon>Bacillati</taxon>
        <taxon>Actinomycetota</taxon>
        <taxon>Actinomycetes</taxon>
        <taxon>Micromonosporales</taxon>
        <taxon>Micromonosporaceae</taxon>
        <taxon>Micromonospora</taxon>
    </lineage>
</organism>
<keyword evidence="3 10" id="KW-0808">Transferase</keyword>
<accession>A0A6M1KXG4</accession>
<evidence type="ECO:0000256" key="1">
    <source>
        <dbReference type="ARBA" id="ARBA00006115"/>
    </source>
</evidence>
<dbReference type="FunFam" id="3.90.550.10:FF:000046">
    <property type="entry name" value="Mannose-1-phosphate guanylyltransferase (GDP)"/>
    <property type="match status" value="1"/>
</dbReference>
<evidence type="ECO:0000256" key="4">
    <source>
        <dbReference type="ARBA" id="ARBA00022695"/>
    </source>
</evidence>
<dbReference type="InterPro" id="IPR005835">
    <property type="entry name" value="NTP_transferase_dom"/>
</dbReference>
<dbReference type="AlphaFoldDB" id="A0A6M1KXG4"/>
<feature type="domain" description="MannoseP isomerase/GMP-like beta-helix" evidence="9">
    <location>
        <begin position="305"/>
        <end position="354"/>
    </location>
</feature>
<dbReference type="GO" id="GO:0009298">
    <property type="term" value="P:GDP-mannose biosynthetic process"/>
    <property type="evidence" value="ECO:0007669"/>
    <property type="project" value="TreeGrafter"/>
</dbReference>
<dbReference type="GO" id="GO:0004475">
    <property type="term" value="F:mannose-1-phosphate guanylyltransferase (GTP) activity"/>
    <property type="evidence" value="ECO:0007669"/>
    <property type="project" value="UniProtKB-EC"/>
</dbReference>
<name>A0A6M1KXG4_9ACTN</name>
<sequence>MIYVVIPAGGSGTRLWPLSRAGHPKFLHPFTGTSASLLQATVERLGPLTTPERTMVVTGAAHAAAVARQLTGLPEENILVEPSPRDSCAAIALAAAVIAVRDPDAVMGSFAADHLIGDPERWVDTVREAVRGAEQGLLMTVGITPTRPETGYGYLRTGEPVEGGPMRPVVEFKEKPSAEVAETYLRSGHYLWNAGMFVWRVSAFLAELARQQPDLHSGVTTIAAAWHSDEQDDVLGAVWPTLTKISVDYAVMEGAAAAGRVATVPGDFRWNDVGDFHTLGEVLPTDPDGNVVLASDAKTEVLLRDSSGMVVVPQAGRLVAAVGVRDLIVVDTEDALLVCPRDRAQDVKSIVDELKRRGAEKLV</sequence>
<dbReference type="PANTHER" id="PTHR46390">
    <property type="entry name" value="MANNOSE-1-PHOSPHATE GUANYLYLTRANSFERASE"/>
    <property type="match status" value="1"/>
</dbReference>
<dbReference type="RefSeq" id="WP_164446047.1">
    <property type="nucleotide sequence ID" value="NZ_SAIY01000002.1"/>
</dbReference>
<keyword evidence="4 10" id="KW-0548">Nucleotidyltransferase</keyword>
<gene>
    <name evidence="10" type="ORF">ENC19_05335</name>
</gene>
<evidence type="ECO:0000256" key="5">
    <source>
        <dbReference type="ARBA" id="ARBA00022741"/>
    </source>
</evidence>
<comment type="catalytic activity">
    <reaction evidence="7">
        <text>alpha-D-mannose 1-phosphate + GTP + H(+) = GDP-alpha-D-mannose + diphosphate</text>
        <dbReference type="Rhea" id="RHEA:15229"/>
        <dbReference type="ChEBI" id="CHEBI:15378"/>
        <dbReference type="ChEBI" id="CHEBI:33019"/>
        <dbReference type="ChEBI" id="CHEBI:37565"/>
        <dbReference type="ChEBI" id="CHEBI:57527"/>
        <dbReference type="ChEBI" id="CHEBI:58409"/>
        <dbReference type="EC" id="2.7.7.13"/>
    </reaction>
</comment>
<keyword evidence="6" id="KW-0342">GTP-binding</keyword>
<keyword evidence="11" id="KW-1185">Reference proteome</keyword>
<evidence type="ECO:0000256" key="3">
    <source>
        <dbReference type="ARBA" id="ARBA00022679"/>
    </source>
</evidence>
<feature type="domain" description="Nucleotidyl transferase" evidence="8">
    <location>
        <begin position="5"/>
        <end position="282"/>
    </location>
</feature>
<dbReference type="InterPro" id="IPR049577">
    <property type="entry name" value="GMPP_N"/>
</dbReference>
<evidence type="ECO:0000313" key="11">
    <source>
        <dbReference type="Proteomes" id="UP000478148"/>
    </source>
</evidence>
<dbReference type="InterPro" id="IPR054566">
    <property type="entry name" value="ManC/GMP-like_b-helix"/>
</dbReference>